<feature type="domain" description="Hepatitis TT virus Orf2/Gyrovirus Vp2 N-terminal" evidence="2">
    <location>
        <begin position="21"/>
        <end position="69"/>
    </location>
</feature>
<reference evidence="3" key="1">
    <citation type="journal article" date="2017" name="Virus Evol.">
        <title>Diverse and highly recombinant anelloviruses associated with Weddell seals in Antarctica.</title>
        <authorList>
            <person name="Fahsbender E."/>
            <person name="Burns J.M."/>
            <person name="Kim S."/>
            <person name="Kraberger S."/>
            <person name="Frankfurter G."/>
            <person name="Eilers A."/>
            <person name="Shero M."/>
            <person name="Beltran R."/>
            <person name="Kirkham A."/>
            <person name="McCorkell R."/>
            <person name="Berngartt R."/>
            <person name="Male M.F."/>
            <person name="Ballard G."/>
            <person name="Ainley D.G."/>
            <person name="Breitbart M."/>
            <person name="Varsani A."/>
        </authorList>
    </citation>
    <scope>NUCLEOTIDE SEQUENCE</scope>
    <source>
        <strain evidence="3">TTLwV-1_gt10_wsv34</strain>
    </source>
</reference>
<name>A0A1Z2RWJ6_9VIRU</name>
<proteinExistence type="predicted"/>
<accession>A0A1Z2RWJ6</accession>
<dbReference type="EMBL" id="KY246605">
    <property type="protein sequence ID" value="ASA48994.1"/>
    <property type="molecule type" value="Genomic_DNA"/>
</dbReference>
<sequence length="97" mass="10507">MALSSATSTHGYPDLHHPLQYRKQEALWKQNCSIGHKQFCACGDFLSHFKWPSGEKGSENQGDRDGETGEDLATGGGEDIEGATLGDGDITDLELLQ</sequence>
<evidence type="ECO:0000313" key="3">
    <source>
        <dbReference type="EMBL" id="ASA48994.1"/>
    </source>
</evidence>
<dbReference type="Pfam" id="PF02957">
    <property type="entry name" value="TT_ORF2-like"/>
    <property type="match status" value="1"/>
</dbReference>
<protein>
    <submittedName>
        <fullName evidence="3">ORF2</fullName>
    </submittedName>
</protein>
<evidence type="ECO:0000256" key="1">
    <source>
        <dbReference type="SAM" id="MobiDB-lite"/>
    </source>
</evidence>
<organism evidence="3">
    <name type="scientific">Torque teno Leptonychotes weddellii virus-1</name>
    <dbReference type="NCBI Taxonomy" id="2012676"/>
    <lineage>
        <taxon>Viruses</taxon>
        <taxon>Monodnaviria</taxon>
        <taxon>Shotokuvirae</taxon>
        <taxon>Commensaviricota</taxon>
        <taxon>Cardeaviricetes</taxon>
        <taxon>Sanitavirales</taxon>
        <taxon>Anelloviridae</taxon>
        <taxon>Lambdatorquevirus</taxon>
        <taxon>Lambdatorquevirus phoci5</taxon>
    </lineage>
</organism>
<feature type="compositionally biased region" description="Basic and acidic residues" evidence="1">
    <location>
        <begin position="56"/>
        <end position="67"/>
    </location>
</feature>
<evidence type="ECO:0000259" key="2">
    <source>
        <dbReference type="Pfam" id="PF02957"/>
    </source>
</evidence>
<feature type="region of interest" description="Disordered" evidence="1">
    <location>
        <begin position="53"/>
        <end position="97"/>
    </location>
</feature>
<dbReference type="InterPro" id="IPR004118">
    <property type="entry name" value="HEV_TT_vir_Orf2/Gyrovir_Vp2_N"/>
</dbReference>